<feature type="transmembrane region" description="Helical" evidence="1">
    <location>
        <begin position="12"/>
        <end position="30"/>
    </location>
</feature>
<keyword evidence="1" id="KW-0472">Membrane</keyword>
<comment type="caution">
    <text evidence="2">The sequence shown here is derived from an EMBL/GenBank/DDBJ whole genome shotgun (WGS) entry which is preliminary data.</text>
</comment>
<evidence type="ECO:0000313" key="2">
    <source>
        <dbReference type="EMBL" id="MBA2874674.1"/>
    </source>
</evidence>
<keyword evidence="1" id="KW-0812">Transmembrane</keyword>
<accession>A0A7W0C011</accession>
<name>A0A7W0C011_9BACL</name>
<sequence length="32" mass="3773">MSNALDYFIELKPFLTFLITLLLAIVLRFLQD</sequence>
<reference evidence="2 3" key="1">
    <citation type="submission" date="2020-07" db="EMBL/GenBank/DDBJ databases">
        <title>Genomic Encyclopedia of Type Strains, Phase IV (KMG-IV): sequencing the most valuable type-strain genomes for metagenomic binning, comparative biology and taxonomic classification.</title>
        <authorList>
            <person name="Goeker M."/>
        </authorList>
    </citation>
    <scope>NUCLEOTIDE SEQUENCE [LARGE SCALE GENOMIC DNA]</scope>
    <source>
        <strain evidence="2 3">DSM 15730</strain>
    </source>
</reference>
<evidence type="ECO:0000256" key="1">
    <source>
        <dbReference type="SAM" id="Phobius"/>
    </source>
</evidence>
<evidence type="ECO:0000313" key="3">
    <source>
        <dbReference type="Proteomes" id="UP000523087"/>
    </source>
</evidence>
<gene>
    <name evidence="2" type="ORF">HNR31_001445</name>
</gene>
<keyword evidence="3" id="KW-1185">Reference proteome</keyword>
<organism evidence="2 3">
    <name type="scientific">Thermaerobacillus caldiproteolyticus</name>
    <dbReference type="NCBI Taxonomy" id="247480"/>
    <lineage>
        <taxon>Bacteria</taxon>
        <taxon>Bacillati</taxon>
        <taxon>Bacillota</taxon>
        <taxon>Bacilli</taxon>
        <taxon>Bacillales</taxon>
        <taxon>Anoxybacillaceae</taxon>
        <taxon>Thermaerobacillus</taxon>
    </lineage>
</organism>
<dbReference type="AlphaFoldDB" id="A0A7W0C011"/>
<protein>
    <submittedName>
        <fullName evidence="2">Uncharacterized protein</fullName>
    </submittedName>
</protein>
<proteinExistence type="predicted"/>
<keyword evidence="1" id="KW-1133">Transmembrane helix</keyword>
<dbReference type="Proteomes" id="UP000523087">
    <property type="component" value="Unassembled WGS sequence"/>
</dbReference>
<dbReference type="EMBL" id="JACDUT010000004">
    <property type="protein sequence ID" value="MBA2874674.1"/>
    <property type="molecule type" value="Genomic_DNA"/>
</dbReference>